<evidence type="ECO:0000313" key="2">
    <source>
        <dbReference type="EMBL" id="QEC65061.1"/>
    </source>
</evidence>
<dbReference type="EMBL" id="CP042436">
    <property type="protein sequence ID" value="QEC65061.1"/>
    <property type="molecule type" value="Genomic_DNA"/>
</dbReference>
<dbReference type="AlphaFoldDB" id="A0A5B8V2Z2"/>
<accession>A0A5B8V2Z2</accession>
<dbReference type="RefSeq" id="WP_147033894.1">
    <property type="nucleotide sequence ID" value="NZ_CP042436.1"/>
</dbReference>
<protein>
    <submittedName>
        <fullName evidence="2">Gluconate 2-dehydrogenase subunit 3 family protein</fullName>
    </submittedName>
</protein>
<feature type="compositionally biased region" description="Basic and acidic residues" evidence="1">
    <location>
        <begin position="40"/>
        <end position="50"/>
    </location>
</feature>
<reference evidence="2 3" key="1">
    <citation type="journal article" date="2017" name="Curr. Microbiol.">
        <title>Mucilaginibacter ginsenosidivorans sp. nov., Isolated from Soil of Ginseng Field.</title>
        <authorList>
            <person name="Kim M.M."/>
            <person name="Siddiqi M.Z."/>
            <person name="Im W.T."/>
        </authorList>
    </citation>
    <scope>NUCLEOTIDE SEQUENCE [LARGE SCALE GENOMIC DNA]</scope>
    <source>
        <strain evidence="2 3">Gsoil 3017</strain>
    </source>
</reference>
<dbReference type="Pfam" id="PF13618">
    <property type="entry name" value="Gluconate_2-dh3"/>
    <property type="match status" value="1"/>
</dbReference>
<feature type="region of interest" description="Disordered" evidence="1">
    <location>
        <begin position="27"/>
        <end position="50"/>
    </location>
</feature>
<proteinExistence type="predicted"/>
<sequence>MNRRDSLKALVVGGISTSVLVEACKQPAKETTGGAAAGGKEPDQADRMAEEKEVAKKLREMPKFFTDNEMATITILGDIIIPKDDVSGSASDAKVPEFIEFIVKDMPEHQVPMRGGLRWLDMQCLKRYEKAFKDCNHTQQMEMVDEIAWPKKAKPEMHQGVSFFNLMRNLTATGFYTSEIGVKDVGYMGNTPNQWNGVPDDVLKQYNMAYTEKELKECISFDSKA</sequence>
<dbReference type="Proteomes" id="UP000321479">
    <property type="component" value="Chromosome"/>
</dbReference>
<keyword evidence="3" id="KW-1185">Reference proteome</keyword>
<gene>
    <name evidence="2" type="ORF">FRZ54_21635</name>
</gene>
<dbReference type="KEGG" id="mgin:FRZ54_21635"/>
<evidence type="ECO:0000313" key="3">
    <source>
        <dbReference type="Proteomes" id="UP000321479"/>
    </source>
</evidence>
<dbReference type="InterPro" id="IPR027056">
    <property type="entry name" value="Gluconate_2DH_su3"/>
</dbReference>
<evidence type="ECO:0000256" key="1">
    <source>
        <dbReference type="SAM" id="MobiDB-lite"/>
    </source>
</evidence>
<name>A0A5B8V2Z2_9SPHI</name>
<dbReference type="OrthoDB" id="129242at2"/>
<organism evidence="2 3">
    <name type="scientific">Mucilaginibacter ginsenosidivorans</name>
    <dbReference type="NCBI Taxonomy" id="398053"/>
    <lineage>
        <taxon>Bacteria</taxon>
        <taxon>Pseudomonadati</taxon>
        <taxon>Bacteroidota</taxon>
        <taxon>Sphingobacteriia</taxon>
        <taxon>Sphingobacteriales</taxon>
        <taxon>Sphingobacteriaceae</taxon>
        <taxon>Mucilaginibacter</taxon>
    </lineage>
</organism>